<evidence type="ECO:0000256" key="1">
    <source>
        <dbReference type="ARBA" id="ARBA00022741"/>
    </source>
</evidence>
<keyword evidence="7 10" id="KW-0234">DNA repair</keyword>
<name>B9LN63_HALLT</name>
<evidence type="ECO:0000256" key="5">
    <source>
        <dbReference type="ARBA" id="ARBA00022840"/>
    </source>
</evidence>
<dbReference type="GO" id="GO:0016887">
    <property type="term" value="F:ATP hydrolysis activity"/>
    <property type="evidence" value="ECO:0007669"/>
    <property type="project" value="RHEA"/>
</dbReference>
<evidence type="ECO:0000259" key="12">
    <source>
        <dbReference type="PROSITE" id="PS51192"/>
    </source>
</evidence>
<reference evidence="14 15" key="1">
    <citation type="journal article" date="2016" name="Stand. Genomic Sci.">
        <title>Complete genome sequence of the Antarctic Halorubrum lacusprofundi type strain ACAM 34.</title>
        <authorList>
            <person name="Anderson I.J."/>
            <person name="DasSarma P."/>
            <person name="Lucas S."/>
            <person name="Copeland A."/>
            <person name="Lapidus A."/>
            <person name="Del Rio T.G."/>
            <person name="Tice H."/>
            <person name="Dalin E."/>
            <person name="Bruce D.C."/>
            <person name="Goodwin L."/>
            <person name="Pitluck S."/>
            <person name="Sims D."/>
            <person name="Brettin T.S."/>
            <person name="Detter J.C."/>
            <person name="Han C.S."/>
            <person name="Larimer F."/>
            <person name="Hauser L."/>
            <person name="Land M."/>
            <person name="Ivanova N."/>
            <person name="Richardson P."/>
            <person name="Cavicchioli R."/>
            <person name="DasSarma S."/>
            <person name="Woese C.R."/>
            <person name="Kyrpides N.C."/>
        </authorList>
    </citation>
    <scope>NUCLEOTIDE SEQUENCE [LARGE SCALE GENOMIC DNA]</scope>
    <source>
        <strain evidence="15">ATCC 49239 / DSM 5036 / JCM 8891 / ACAM 34</strain>
    </source>
</reference>
<dbReference type="InterPro" id="IPR011545">
    <property type="entry name" value="DEAD/DEAH_box_helicase_dom"/>
</dbReference>
<evidence type="ECO:0000259" key="13">
    <source>
        <dbReference type="PROSITE" id="PS51194"/>
    </source>
</evidence>
<dbReference type="CDD" id="cd18795">
    <property type="entry name" value="SF2_C_Ski2"/>
    <property type="match status" value="1"/>
</dbReference>
<dbReference type="Pfam" id="PF00270">
    <property type="entry name" value="DEAD"/>
    <property type="match status" value="1"/>
</dbReference>
<dbReference type="SUPFAM" id="SSF158702">
    <property type="entry name" value="Sec63 N-terminal domain-like"/>
    <property type="match status" value="1"/>
</dbReference>
<dbReference type="InterPro" id="IPR022965">
    <property type="entry name" value="Helicase_Hel308"/>
</dbReference>
<accession>B9LN63</accession>
<organism evidence="14 15">
    <name type="scientific">Halorubrum lacusprofundi (strain ATCC 49239 / DSM 5036 / JCM 8891 / ACAM 34)</name>
    <dbReference type="NCBI Taxonomy" id="416348"/>
    <lineage>
        <taxon>Archaea</taxon>
        <taxon>Methanobacteriati</taxon>
        <taxon>Methanobacteriota</taxon>
        <taxon>Stenosarchaea group</taxon>
        <taxon>Halobacteria</taxon>
        <taxon>Halobacteriales</taxon>
        <taxon>Haloferacaceae</taxon>
        <taxon>Halorubrum</taxon>
    </lineage>
</organism>
<dbReference type="GO" id="GO:0005524">
    <property type="term" value="F:ATP binding"/>
    <property type="evidence" value="ECO:0007669"/>
    <property type="project" value="UniProtKB-UniRule"/>
</dbReference>
<feature type="binding site" evidence="10">
    <location>
        <position position="28"/>
    </location>
    <ligand>
        <name>ATP</name>
        <dbReference type="ChEBI" id="CHEBI:30616"/>
    </ligand>
</feature>
<comment type="catalytic activity">
    <reaction evidence="10">
        <text>ATP + H2O = ADP + phosphate + H(+)</text>
        <dbReference type="Rhea" id="RHEA:13065"/>
        <dbReference type="ChEBI" id="CHEBI:15377"/>
        <dbReference type="ChEBI" id="CHEBI:15378"/>
        <dbReference type="ChEBI" id="CHEBI:30616"/>
        <dbReference type="ChEBI" id="CHEBI:43474"/>
        <dbReference type="ChEBI" id="CHEBI:456216"/>
        <dbReference type="EC" id="5.6.2.4"/>
    </reaction>
</comment>
<dbReference type="GO" id="GO:0003677">
    <property type="term" value="F:DNA binding"/>
    <property type="evidence" value="ECO:0007669"/>
    <property type="project" value="UniProtKB-UniRule"/>
</dbReference>
<evidence type="ECO:0000256" key="11">
    <source>
        <dbReference type="SAM" id="MobiDB-lite"/>
    </source>
</evidence>
<dbReference type="eggNOG" id="arCOG00553">
    <property type="taxonomic scope" value="Archaea"/>
</dbReference>
<feature type="region of interest" description="Disordered" evidence="11">
    <location>
        <begin position="224"/>
        <end position="248"/>
    </location>
</feature>
<dbReference type="GO" id="GO:0006281">
    <property type="term" value="P:DNA repair"/>
    <property type="evidence" value="ECO:0007669"/>
    <property type="project" value="UniProtKB-UniRule"/>
</dbReference>
<dbReference type="HAMAP" id="MF_00442">
    <property type="entry name" value="Helicase_Hel308"/>
    <property type="match status" value="1"/>
</dbReference>
<keyword evidence="4 10" id="KW-0347">Helicase</keyword>
<keyword evidence="8 10" id="KW-0413">Isomerase</keyword>
<evidence type="ECO:0000313" key="15">
    <source>
        <dbReference type="Proteomes" id="UP000000740"/>
    </source>
</evidence>
<dbReference type="SMART" id="SM00487">
    <property type="entry name" value="DEXDc"/>
    <property type="match status" value="1"/>
</dbReference>
<dbReference type="InterPro" id="IPR001650">
    <property type="entry name" value="Helicase_C-like"/>
</dbReference>
<keyword evidence="5 10" id="KW-0067">ATP-binding</keyword>
<sequence length="662" mass="69816">MRVRDLPLSEQFVDHFAEQGIRELYPPQAAAVDAGVCESENVVAAVPTASGKTFIAELALLTADGPGLYVCPLRALAREKYEAFAALPGVDAAISTGDFDASGEALAGNDVVVATSEKVDSAIRNGASWVDDLACVAVDEVHLLGAERRGPTLEVTLATLRRRNPELQVVALSATVDNPEAIAEWLNATLVKSEWRPVDLRTGVAVDGDVTFDDGTTMTVDVGSVAVDGSGDGDDGDSGDADDPPDDTEITAALVADAVDQGGQCLAFVRSRTEAVGLAERLAADGLAERLGVESAAAAAGDEAADVDGTATGRQLADCLRSGVAFHHAGLRAGHRTVVEEAFRDREVACICATPTLAAGINVPARRVVVRDQKRYAGSGMEWLPTLEVHQMCGRAGRPGLDPYGEAVLVGNRDTEGDLVERYLDGEPEAVESKLADPASLRTHVLSAVATGFAETEAEILDVFEGTFYAREAGAGGLADAVGVAVDDLAAAELVRRETGGVEAYRLVATPVGETASKQYVRPETAERIVSGLRTAAGMSNATTLTVFEVICDTPDMQDTYLGNAERAEIYRFARANAGTLTTAMDETDNFEEWLESVKTARILDEWIGGATVEELVESYRIGPGDLDSRVERAEWLLSAAEALAETIGVRVPAITRARSRL</sequence>
<dbReference type="HOGENOM" id="CLU_006553_3_0_2"/>
<dbReference type="Pfam" id="PF00271">
    <property type="entry name" value="Helicase_C"/>
    <property type="match status" value="1"/>
</dbReference>
<dbReference type="PANTHER" id="PTHR47961:SF10">
    <property type="entry name" value="ATP-DEPENDENT DNA HELICASE HEL308"/>
    <property type="match status" value="1"/>
</dbReference>
<dbReference type="Gene3D" id="3.40.50.300">
    <property type="entry name" value="P-loop containing nucleotide triphosphate hydrolases"/>
    <property type="match status" value="2"/>
</dbReference>
<evidence type="ECO:0000256" key="3">
    <source>
        <dbReference type="ARBA" id="ARBA00022801"/>
    </source>
</evidence>
<dbReference type="InterPro" id="IPR027417">
    <property type="entry name" value="P-loop_NTPase"/>
</dbReference>
<dbReference type="AlphaFoldDB" id="B9LN63"/>
<dbReference type="EMBL" id="CP001365">
    <property type="protein sequence ID" value="ACM56801.1"/>
    <property type="molecule type" value="Genomic_DNA"/>
</dbReference>
<dbReference type="InterPro" id="IPR048772">
    <property type="entry name" value="Hel308-like_dom4"/>
</dbReference>
<dbReference type="GeneID" id="7399474"/>
<protein>
    <recommendedName>
        <fullName evidence="10">ATP-dependent DNA helicase Hel308</fullName>
        <ecNumber evidence="10">5.6.2.4</ecNumber>
    </recommendedName>
    <alternativeName>
        <fullName evidence="10">DNA 3'-5' helicase Hel308</fullName>
    </alternativeName>
</protein>
<evidence type="ECO:0000256" key="2">
    <source>
        <dbReference type="ARBA" id="ARBA00022763"/>
    </source>
</evidence>
<dbReference type="Proteomes" id="UP000000740">
    <property type="component" value="Chromosome 1"/>
</dbReference>
<feature type="compositionally biased region" description="Acidic residues" evidence="11">
    <location>
        <begin position="231"/>
        <end position="248"/>
    </location>
</feature>
<comment type="subunit">
    <text evidence="10">Monomer.</text>
</comment>
<dbReference type="GO" id="GO:0043138">
    <property type="term" value="F:3'-5' DNA helicase activity"/>
    <property type="evidence" value="ECO:0007669"/>
    <property type="project" value="UniProtKB-UniRule"/>
</dbReference>
<dbReference type="InterPro" id="IPR050474">
    <property type="entry name" value="Hel308_SKI2-like"/>
</dbReference>
<gene>
    <name evidence="10" type="primary">hel308</name>
    <name evidence="14" type="ordered locus">Hlac_1207</name>
</gene>
<evidence type="ECO:0000313" key="14">
    <source>
        <dbReference type="EMBL" id="ACM56801.1"/>
    </source>
</evidence>
<keyword evidence="3 10" id="KW-0378">Hydrolase</keyword>
<keyword evidence="15" id="KW-1185">Reference proteome</keyword>
<dbReference type="PROSITE" id="PS51194">
    <property type="entry name" value="HELICASE_CTER"/>
    <property type="match status" value="1"/>
</dbReference>
<dbReference type="SUPFAM" id="SSF52540">
    <property type="entry name" value="P-loop containing nucleoside triphosphate hydrolases"/>
    <property type="match status" value="2"/>
</dbReference>
<evidence type="ECO:0000256" key="6">
    <source>
        <dbReference type="ARBA" id="ARBA00023125"/>
    </source>
</evidence>
<dbReference type="InterPro" id="IPR036390">
    <property type="entry name" value="WH_DNA-bd_sf"/>
</dbReference>
<dbReference type="Pfam" id="PF21280">
    <property type="entry name" value="Helicase_dom4_arc"/>
    <property type="match status" value="1"/>
</dbReference>
<evidence type="ECO:0000256" key="9">
    <source>
        <dbReference type="ARBA" id="ARBA00034617"/>
    </source>
</evidence>
<evidence type="ECO:0000256" key="7">
    <source>
        <dbReference type="ARBA" id="ARBA00023204"/>
    </source>
</evidence>
<proteinExistence type="inferred from homology"/>
<dbReference type="InterPro" id="IPR014001">
    <property type="entry name" value="Helicase_ATP-bd"/>
</dbReference>
<comment type="function">
    <text evidence="10">DNA-dependent ATPase and 3'-5' DNA helicase that may be involved in repair of stalled replication forks.</text>
</comment>
<comment type="catalytic activity">
    <reaction evidence="9 10">
        <text>Couples ATP hydrolysis with the unwinding of duplex DNA by translocating in the 3'-5' direction.</text>
        <dbReference type="EC" id="5.6.2.4"/>
    </reaction>
</comment>
<keyword evidence="1 10" id="KW-0547">Nucleotide-binding</keyword>
<evidence type="ECO:0000256" key="8">
    <source>
        <dbReference type="ARBA" id="ARBA00023235"/>
    </source>
</evidence>
<evidence type="ECO:0000256" key="4">
    <source>
        <dbReference type="ARBA" id="ARBA00022806"/>
    </source>
</evidence>
<dbReference type="RefSeq" id="WP_015909945.1">
    <property type="nucleotide sequence ID" value="NC_012029.1"/>
</dbReference>
<comment type="similarity">
    <text evidence="10">Belongs to the helicase family. Hel308 subfamily.</text>
</comment>
<evidence type="ECO:0000256" key="10">
    <source>
        <dbReference type="HAMAP-Rule" id="MF_00442"/>
    </source>
</evidence>
<keyword evidence="2 10" id="KW-0227">DNA damage</keyword>
<feature type="domain" description="Helicase ATP-binding" evidence="12">
    <location>
        <begin position="33"/>
        <end position="194"/>
    </location>
</feature>
<dbReference type="EC" id="5.6.2.4" evidence="10"/>
<feature type="domain" description="Helicase C-terminal" evidence="13">
    <location>
        <begin position="249"/>
        <end position="447"/>
    </location>
</feature>
<dbReference type="KEGG" id="hla:Hlac_1207"/>
<dbReference type="PROSITE" id="PS51192">
    <property type="entry name" value="HELICASE_ATP_BIND_1"/>
    <property type="match status" value="1"/>
</dbReference>
<dbReference type="PANTHER" id="PTHR47961">
    <property type="entry name" value="DNA POLYMERASE THETA, PUTATIVE (AFU_ORTHOLOGUE AFUA_1G05260)-RELATED"/>
    <property type="match status" value="1"/>
</dbReference>
<dbReference type="Gene3D" id="1.10.3380.30">
    <property type="match status" value="1"/>
</dbReference>
<dbReference type="SMART" id="SM00490">
    <property type="entry name" value="HELICc"/>
    <property type="match status" value="1"/>
</dbReference>
<keyword evidence="6 10" id="KW-0238">DNA-binding</keyword>
<dbReference type="SUPFAM" id="SSF46785">
    <property type="entry name" value="Winged helix' DNA-binding domain"/>
    <property type="match status" value="1"/>
</dbReference>